<keyword evidence="1" id="KW-0812">Transmembrane</keyword>
<dbReference type="Proteomes" id="UP000253664">
    <property type="component" value="Unassembled WGS sequence"/>
</dbReference>
<keyword evidence="1" id="KW-0472">Membrane</keyword>
<name>A0A367LKD3_9HYPO</name>
<dbReference type="AlphaFoldDB" id="A0A367LKD3"/>
<organism evidence="2 3">
    <name type="scientific">Ophiocordyceps polyrhachis-furcata BCC 54312</name>
    <dbReference type="NCBI Taxonomy" id="1330021"/>
    <lineage>
        <taxon>Eukaryota</taxon>
        <taxon>Fungi</taxon>
        <taxon>Dikarya</taxon>
        <taxon>Ascomycota</taxon>
        <taxon>Pezizomycotina</taxon>
        <taxon>Sordariomycetes</taxon>
        <taxon>Hypocreomycetidae</taxon>
        <taxon>Hypocreales</taxon>
        <taxon>Ophiocordycipitaceae</taxon>
        <taxon>Ophiocordyceps</taxon>
    </lineage>
</organism>
<keyword evidence="3" id="KW-1185">Reference proteome</keyword>
<comment type="caution">
    <text evidence="2">The sequence shown here is derived from an EMBL/GenBank/DDBJ whole genome shotgun (WGS) entry which is preliminary data.</text>
</comment>
<evidence type="ECO:0000256" key="1">
    <source>
        <dbReference type="SAM" id="Phobius"/>
    </source>
</evidence>
<protein>
    <submittedName>
        <fullName evidence="2">Uncharacterized protein</fullName>
    </submittedName>
</protein>
<proteinExistence type="predicted"/>
<sequence>MLKGSSMVRPAAGIRRREKLDVAGSGTGVVCLVTASANPPPPTTHIGYIYMYVRILILFGARERQTNKKKRLKQEGLSTKLEWIKGQVKERREKKRYGMSKATKQLGLFIYYAPHSMMTSQFVPLRASKWEAVPNQAGSACQVPACMRMCMRM</sequence>
<reference evidence="2 3" key="1">
    <citation type="journal article" date="2015" name="BMC Genomics">
        <title>Insights from the genome of Ophiocordyceps polyrhachis-furcata to pathogenicity and host specificity in insect fungi.</title>
        <authorList>
            <person name="Wichadakul D."/>
            <person name="Kobmoo N."/>
            <person name="Ingsriswang S."/>
            <person name="Tangphatsornruang S."/>
            <person name="Chantasingh D."/>
            <person name="Luangsa-ard J.J."/>
            <person name="Eurwilaichitr L."/>
        </authorList>
    </citation>
    <scope>NUCLEOTIDE SEQUENCE [LARGE SCALE GENOMIC DNA]</scope>
    <source>
        <strain evidence="2 3">BCC 54312</strain>
    </source>
</reference>
<keyword evidence="1" id="KW-1133">Transmembrane helix</keyword>
<gene>
    <name evidence="2" type="ORF">L249_6572</name>
</gene>
<feature type="transmembrane region" description="Helical" evidence="1">
    <location>
        <begin position="43"/>
        <end position="61"/>
    </location>
</feature>
<dbReference type="EMBL" id="LKCN02000003">
    <property type="protein sequence ID" value="RCI14884.1"/>
    <property type="molecule type" value="Genomic_DNA"/>
</dbReference>
<accession>A0A367LKD3</accession>
<evidence type="ECO:0000313" key="2">
    <source>
        <dbReference type="EMBL" id="RCI14884.1"/>
    </source>
</evidence>
<evidence type="ECO:0000313" key="3">
    <source>
        <dbReference type="Proteomes" id="UP000253664"/>
    </source>
</evidence>